<evidence type="ECO:0000313" key="3">
    <source>
        <dbReference type="EMBL" id="KAF9780958.1"/>
    </source>
</evidence>
<name>A0A9P6H8U4_9AGAM</name>
<evidence type="ECO:0000313" key="2">
    <source>
        <dbReference type="EMBL" id="KAF9779711.1"/>
    </source>
</evidence>
<feature type="compositionally biased region" description="Polar residues" evidence="1">
    <location>
        <begin position="272"/>
        <end position="295"/>
    </location>
</feature>
<dbReference type="EMBL" id="WIUZ02000015">
    <property type="protein sequence ID" value="KAF9780958.1"/>
    <property type="molecule type" value="Genomic_DNA"/>
</dbReference>
<evidence type="ECO:0000313" key="4">
    <source>
        <dbReference type="Proteomes" id="UP000736335"/>
    </source>
</evidence>
<evidence type="ECO:0000256" key="1">
    <source>
        <dbReference type="SAM" id="MobiDB-lite"/>
    </source>
</evidence>
<gene>
    <name evidence="3" type="ORF">BJ322DRAFT_1112343</name>
    <name evidence="2" type="ORF">BJ322DRAFT_1113013</name>
</gene>
<keyword evidence="4" id="KW-1185">Reference proteome</keyword>
<organism evidence="3 4">
    <name type="scientific">Thelephora terrestris</name>
    <dbReference type="NCBI Taxonomy" id="56493"/>
    <lineage>
        <taxon>Eukaryota</taxon>
        <taxon>Fungi</taxon>
        <taxon>Dikarya</taxon>
        <taxon>Basidiomycota</taxon>
        <taxon>Agaricomycotina</taxon>
        <taxon>Agaricomycetes</taxon>
        <taxon>Thelephorales</taxon>
        <taxon>Thelephoraceae</taxon>
        <taxon>Thelephora</taxon>
    </lineage>
</organism>
<dbReference type="AlphaFoldDB" id="A0A9P6H8U4"/>
<sequence>MDLNLILHNPEESLRSNVPSTSTRSVDDPKEYLPPNIPSTVARAKVYVEKLKLSPEQKQAVERLYERGETLLAKFEEVNQASAQGILAEHNLPKEPNITQLAQWTSPWHNEWAFGETIKRRELFQCSSQARRTKGNHASQGCLAHADITWIYTPDSPRIERIMGYLQHGCEMTSDTSWEEAKRYMKKLNLKPEQWDTVSRLYQNGEGFLKEFDTQAATQASARDVLAQHKLPKEPEAELEMEWVAVQTSVWGAKSGVRKRLLFSAVSSSHRWSSETTQTRSNPGSSQKQPEPSGQSDHESLECLAHAEVTWNTTPKELQIQSIRGYLDHSLECEASTRVRD</sequence>
<proteinExistence type="predicted"/>
<dbReference type="EMBL" id="WIUZ02000018">
    <property type="protein sequence ID" value="KAF9779711.1"/>
    <property type="molecule type" value="Genomic_DNA"/>
</dbReference>
<protein>
    <submittedName>
        <fullName evidence="3">Uncharacterized protein</fullName>
    </submittedName>
</protein>
<reference evidence="3" key="1">
    <citation type="journal article" date="2020" name="Nat. Commun.">
        <title>Large-scale genome sequencing of mycorrhizal fungi provides insights into the early evolution of symbiotic traits.</title>
        <authorList>
            <person name="Miyauchi S."/>
            <person name="Kiss E."/>
            <person name="Kuo A."/>
            <person name="Drula E."/>
            <person name="Kohler A."/>
            <person name="Sanchez-Garcia M."/>
            <person name="Morin E."/>
            <person name="Andreopoulos B."/>
            <person name="Barry K.W."/>
            <person name="Bonito G."/>
            <person name="Buee M."/>
            <person name="Carver A."/>
            <person name="Chen C."/>
            <person name="Cichocki N."/>
            <person name="Clum A."/>
            <person name="Culley D."/>
            <person name="Crous P.W."/>
            <person name="Fauchery L."/>
            <person name="Girlanda M."/>
            <person name="Hayes R.D."/>
            <person name="Keri Z."/>
            <person name="LaButti K."/>
            <person name="Lipzen A."/>
            <person name="Lombard V."/>
            <person name="Magnuson J."/>
            <person name="Maillard F."/>
            <person name="Murat C."/>
            <person name="Nolan M."/>
            <person name="Ohm R.A."/>
            <person name="Pangilinan J."/>
            <person name="Pereira M.F."/>
            <person name="Perotto S."/>
            <person name="Peter M."/>
            <person name="Pfister S."/>
            <person name="Riley R."/>
            <person name="Sitrit Y."/>
            <person name="Stielow J.B."/>
            <person name="Szollosi G."/>
            <person name="Zifcakova L."/>
            <person name="Stursova M."/>
            <person name="Spatafora J.W."/>
            <person name="Tedersoo L."/>
            <person name="Vaario L.M."/>
            <person name="Yamada A."/>
            <person name="Yan M."/>
            <person name="Wang P."/>
            <person name="Xu J."/>
            <person name="Bruns T."/>
            <person name="Baldrian P."/>
            <person name="Vilgalys R."/>
            <person name="Dunand C."/>
            <person name="Henrissat B."/>
            <person name="Grigoriev I.V."/>
            <person name="Hibbett D."/>
            <person name="Nagy L.G."/>
            <person name="Martin F.M."/>
        </authorList>
    </citation>
    <scope>NUCLEOTIDE SEQUENCE</scope>
    <source>
        <strain evidence="3">UH-Tt-Lm1</strain>
    </source>
</reference>
<feature type="region of interest" description="Disordered" evidence="1">
    <location>
        <begin position="272"/>
        <end position="303"/>
    </location>
</feature>
<reference evidence="3" key="2">
    <citation type="submission" date="2020-11" db="EMBL/GenBank/DDBJ databases">
        <authorList>
            <consortium name="DOE Joint Genome Institute"/>
            <person name="Kuo A."/>
            <person name="Miyauchi S."/>
            <person name="Kiss E."/>
            <person name="Drula E."/>
            <person name="Kohler A."/>
            <person name="Sanchez-Garcia M."/>
            <person name="Andreopoulos B."/>
            <person name="Barry K.W."/>
            <person name="Bonito G."/>
            <person name="Buee M."/>
            <person name="Carver A."/>
            <person name="Chen C."/>
            <person name="Cichocki N."/>
            <person name="Clum A."/>
            <person name="Culley D."/>
            <person name="Crous P.W."/>
            <person name="Fauchery L."/>
            <person name="Girlanda M."/>
            <person name="Hayes R."/>
            <person name="Keri Z."/>
            <person name="Labutti K."/>
            <person name="Lipzen A."/>
            <person name="Lombard V."/>
            <person name="Magnuson J."/>
            <person name="Maillard F."/>
            <person name="Morin E."/>
            <person name="Murat C."/>
            <person name="Nolan M."/>
            <person name="Ohm R."/>
            <person name="Pangilinan J."/>
            <person name="Pereira M."/>
            <person name="Perotto S."/>
            <person name="Peter M."/>
            <person name="Riley R."/>
            <person name="Sitrit Y."/>
            <person name="Stielow B."/>
            <person name="Szollosi G."/>
            <person name="Zifcakova L."/>
            <person name="Stursova M."/>
            <person name="Spatafora J.W."/>
            <person name="Tedersoo L."/>
            <person name="Vaario L.-M."/>
            <person name="Yamada A."/>
            <person name="Yan M."/>
            <person name="Wang P."/>
            <person name="Xu J."/>
            <person name="Bruns T."/>
            <person name="Baldrian P."/>
            <person name="Vilgalys R."/>
            <person name="Henrissat B."/>
            <person name="Grigoriev I.V."/>
            <person name="Hibbett D."/>
            <person name="Nagy L.G."/>
            <person name="Martin F.M."/>
        </authorList>
    </citation>
    <scope>NUCLEOTIDE SEQUENCE</scope>
    <source>
        <strain evidence="3">UH-Tt-Lm1</strain>
    </source>
</reference>
<feature type="region of interest" description="Disordered" evidence="1">
    <location>
        <begin position="1"/>
        <end position="28"/>
    </location>
</feature>
<feature type="compositionally biased region" description="Polar residues" evidence="1">
    <location>
        <begin position="15"/>
        <end position="24"/>
    </location>
</feature>
<dbReference type="Proteomes" id="UP000736335">
    <property type="component" value="Unassembled WGS sequence"/>
</dbReference>
<accession>A0A9P6H8U4</accession>
<comment type="caution">
    <text evidence="3">The sequence shown here is derived from an EMBL/GenBank/DDBJ whole genome shotgun (WGS) entry which is preliminary data.</text>
</comment>